<keyword evidence="4" id="KW-1185">Reference proteome</keyword>
<feature type="region of interest" description="Disordered" evidence="1">
    <location>
        <begin position="14"/>
        <end position="52"/>
    </location>
</feature>
<feature type="region of interest" description="Disordered" evidence="1">
    <location>
        <begin position="98"/>
        <end position="134"/>
    </location>
</feature>
<sequence length="444" mass="51074">MSWLGRSLANSLRLGHDDTVGDDDDDCDFVPYQPHDPPPTSPKNHETPHLQQHQPLDNEFGLENEVLSRGVQEDLHVFKQTLTRQFWGMASFLAPPPLDSHPSYPSHRHTQSFPAASTRNRSDPSDRCVSQNVGESEARRFRRVFSHIEEATFHRHATETLDMNPISISFGSQSLRNEETAMEEHGFERAVGITDEVLAFASNIAMHPETWLDYPVEEEDDTDDFDMSDAQQEHALAIERLDHRLAALRIELCPCHMSESYFWKVYFVLLHSRLNKQDAEVLSTPQVLAARALWMEELQKQEKLESECFGRSTSYSRDTAPHEDFSPRSFDDSYYGVMPRGTYRFEEDYESGKHMGESSEAHFIDKVVVEENSKTKTEDKDLSRVRSSKLVLEDYEDDEYEWPEDDIDGITVPVVNEEDISFSDLEDDNFSLRPFKSKTESNAP</sequence>
<dbReference type="InterPro" id="IPR035925">
    <property type="entry name" value="BSD_dom_sf"/>
</dbReference>
<feature type="domain" description="BSD" evidence="2">
    <location>
        <begin position="222"/>
        <end position="274"/>
    </location>
</feature>
<dbReference type="Pfam" id="PF03909">
    <property type="entry name" value="BSD"/>
    <property type="match status" value="1"/>
</dbReference>
<name>A0AAE1MS59_9FABA</name>
<evidence type="ECO:0000313" key="4">
    <source>
        <dbReference type="Proteomes" id="UP001293593"/>
    </source>
</evidence>
<accession>A0AAE1MS59</accession>
<protein>
    <recommendedName>
        <fullName evidence="2">BSD domain-containing protein</fullName>
    </recommendedName>
</protein>
<organism evidence="3 4">
    <name type="scientific">Acacia crassicarpa</name>
    <name type="common">northern wattle</name>
    <dbReference type="NCBI Taxonomy" id="499986"/>
    <lineage>
        <taxon>Eukaryota</taxon>
        <taxon>Viridiplantae</taxon>
        <taxon>Streptophyta</taxon>
        <taxon>Embryophyta</taxon>
        <taxon>Tracheophyta</taxon>
        <taxon>Spermatophyta</taxon>
        <taxon>Magnoliopsida</taxon>
        <taxon>eudicotyledons</taxon>
        <taxon>Gunneridae</taxon>
        <taxon>Pentapetalae</taxon>
        <taxon>rosids</taxon>
        <taxon>fabids</taxon>
        <taxon>Fabales</taxon>
        <taxon>Fabaceae</taxon>
        <taxon>Caesalpinioideae</taxon>
        <taxon>mimosoid clade</taxon>
        <taxon>Acacieae</taxon>
        <taxon>Acacia</taxon>
    </lineage>
</organism>
<evidence type="ECO:0000259" key="2">
    <source>
        <dbReference type="PROSITE" id="PS50858"/>
    </source>
</evidence>
<evidence type="ECO:0000313" key="3">
    <source>
        <dbReference type="EMBL" id="KAK4274615.1"/>
    </source>
</evidence>
<proteinExistence type="predicted"/>
<dbReference type="Proteomes" id="UP001293593">
    <property type="component" value="Unassembled WGS sequence"/>
</dbReference>
<dbReference type="SUPFAM" id="SSF140383">
    <property type="entry name" value="BSD domain-like"/>
    <property type="match status" value="1"/>
</dbReference>
<reference evidence="3" key="1">
    <citation type="submission" date="2023-10" db="EMBL/GenBank/DDBJ databases">
        <title>Chromosome-level genome of the transformable northern wattle, Acacia crassicarpa.</title>
        <authorList>
            <person name="Massaro I."/>
            <person name="Sinha N.R."/>
            <person name="Poethig S."/>
            <person name="Leichty A.R."/>
        </authorList>
    </citation>
    <scope>NUCLEOTIDE SEQUENCE</scope>
    <source>
        <strain evidence="3">Acra3RX</strain>
        <tissue evidence="3">Leaf</tissue>
    </source>
</reference>
<dbReference type="AlphaFoldDB" id="A0AAE1MS59"/>
<dbReference type="Gene3D" id="1.10.3970.10">
    <property type="entry name" value="BSD domain"/>
    <property type="match status" value="1"/>
</dbReference>
<dbReference type="InterPro" id="IPR005607">
    <property type="entry name" value="BSD_dom"/>
</dbReference>
<dbReference type="PANTHER" id="PTHR31923">
    <property type="entry name" value="BSD DOMAIN-CONTAINING PROTEIN"/>
    <property type="match status" value="1"/>
</dbReference>
<comment type="caution">
    <text evidence="3">The sequence shown here is derived from an EMBL/GenBank/DDBJ whole genome shotgun (WGS) entry which is preliminary data.</text>
</comment>
<evidence type="ECO:0000256" key="1">
    <source>
        <dbReference type="SAM" id="MobiDB-lite"/>
    </source>
</evidence>
<dbReference type="EMBL" id="JAWXYG010000004">
    <property type="protein sequence ID" value="KAK4274615.1"/>
    <property type="molecule type" value="Genomic_DNA"/>
</dbReference>
<dbReference type="PROSITE" id="PS50858">
    <property type="entry name" value="BSD"/>
    <property type="match status" value="1"/>
</dbReference>
<gene>
    <name evidence="3" type="ORF">QN277_017809</name>
</gene>
<dbReference type="SMART" id="SM00751">
    <property type="entry name" value="BSD"/>
    <property type="match status" value="1"/>
</dbReference>
<dbReference type="PANTHER" id="PTHR31923:SF27">
    <property type="entry name" value="BSD DOMAIN-CONTAINING PROTEIN"/>
    <property type="match status" value="1"/>
</dbReference>